<comment type="subcellular location">
    <subcellularLocation>
        <location evidence="9">Cytoplasm</location>
    </subcellularLocation>
</comment>
<evidence type="ECO:0000256" key="1">
    <source>
        <dbReference type="ARBA" id="ARBA00001286"/>
    </source>
</evidence>
<evidence type="ECO:0000259" key="10">
    <source>
        <dbReference type="Pfam" id="PF01035"/>
    </source>
</evidence>
<dbReference type="InterPro" id="IPR036217">
    <property type="entry name" value="MethylDNA_cys_MeTrfase_DNAb"/>
</dbReference>
<keyword evidence="3 9" id="KW-0963">Cytoplasm</keyword>
<dbReference type="NCBIfam" id="TIGR00589">
    <property type="entry name" value="ogt"/>
    <property type="match status" value="1"/>
</dbReference>
<keyword evidence="6 9" id="KW-0227">DNA damage</keyword>
<reference evidence="12 13" key="1">
    <citation type="submission" date="2020-08" db="EMBL/GenBank/DDBJ databases">
        <title>Genome public.</title>
        <authorList>
            <person name="Liu C."/>
            <person name="Sun Q."/>
        </authorList>
    </citation>
    <scope>NUCLEOTIDE SEQUENCE [LARGE SCALE GENOMIC DNA]</scope>
    <source>
        <strain evidence="12 13">BX17</strain>
    </source>
</reference>
<dbReference type="Pfam" id="PF02870">
    <property type="entry name" value="Methyltransf_1N"/>
    <property type="match status" value="1"/>
</dbReference>
<dbReference type="Proteomes" id="UP000652847">
    <property type="component" value="Unassembled WGS sequence"/>
</dbReference>
<dbReference type="EC" id="2.1.1.63" evidence="9"/>
<dbReference type="AlphaFoldDB" id="A0A8I0AAQ8"/>
<evidence type="ECO:0000256" key="3">
    <source>
        <dbReference type="ARBA" id="ARBA00022490"/>
    </source>
</evidence>
<proteinExistence type="inferred from homology"/>
<dbReference type="GO" id="GO:0005737">
    <property type="term" value="C:cytoplasm"/>
    <property type="evidence" value="ECO:0007669"/>
    <property type="project" value="UniProtKB-SubCell"/>
</dbReference>
<dbReference type="Gene3D" id="1.10.10.10">
    <property type="entry name" value="Winged helix-like DNA-binding domain superfamily/Winged helix DNA-binding domain"/>
    <property type="match status" value="1"/>
</dbReference>
<dbReference type="PROSITE" id="PS00374">
    <property type="entry name" value="MGMT"/>
    <property type="match status" value="1"/>
</dbReference>
<feature type="domain" description="Methylguanine DNA methyltransferase ribonuclease-like" evidence="11">
    <location>
        <begin position="6"/>
        <end position="72"/>
    </location>
</feature>
<gene>
    <name evidence="12" type="ORF">H8S54_04450</name>
</gene>
<feature type="active site" description="Nucleophile; methyl group acceptor" evidence="9">
    <location>
        <position position="134"/>
    </location>
</feature>
<dbReference type="HAMAP" id="MF_00772">
    <property type="entry name" value="OGT"/>
    <property type="match status" value="1"/>
</dbReference>
<keyword evidence="5 9" id="KW-0808">Transferase</keyword>
<organism evidence="12 13">
    <name type="scientific">Blautia segnis</name>
    <dbReference type="NCBI Taxonomy" id="2763030"/>
    <lineage>
        <taxon>Bacteria</taxon>
        <taxon>Bacillati</taxon>
        <taxon>Bacillota</taxon>
        <taxon>Clostridia</taxon>
        <taxon>Lachnospirales</taxon>
        <taxon>Lachnospiraceae</taxon>
        <taxon>Blautia</taxon>
    </lineage>
</organism>
<name>A0A8I0AAQ8_9FIRM</name>
<keyword evidence="13" id="KW-1185">Reference proteome</keyword>
<evidence type="ECO:0000256" key="7">
    <source>
        <dbReference type="ARBA" id="ARBA00023204"/>
    </source>
</evidence>
<dbReference type="SUPFAM" id="SSF53155">
    <property type="entry name" value="Methylated DNA-protein cysteine methyltransferase domain"/>
    <property type="match status" value="1"/>
</dbReference>
<comment type="caution">
    <text evidence="12">The sequence shown here is derived from an EMBL/GenBank/DDBJ whole genome shotgun (WGS) entry which is preliminary data.</text>
</comment>
<evidence type="ECO:0000256" key="2">
    <source>
        <dbReference type="ARBA" id="ARBA00008711"/>
    </source>
</evidence>
<dbReference type="PANTHER" id="PTHR10815">
    <property type="entry name" value="METHYLATED-DNA--PROTEIN-CYSTEINE METHYLTRANSFERASE"/>
    <property type="match status" value="1"/>
</dbReference>
<evidence type="ECO:0000256" key="5">
    <source>
        <dbReference type="ARBA" id="ARBA00022679"/>
    </source>
</evidence>
<comment type="similarity">
    <text evidence="2 9">Belongs to the MGMT family.</text>
</comment>
<keyword evidence="7 9" id="KW-0234">DNA repair</keyword>
<feature type="domain" description="Methylated-DNA-[protein]-cysteine S-methyltransferase DNA binding" evidence="10">
    <location>
        <begin position="79"/>
        <end position="162"/>
    </location>
</feature>
<dbReference type="PANTHER" id="PTHR10815:SF5">
    <property type="entry name" value="METHYLATED-DNA--PROTEIN-CYSTEINE METHYLTRANSFERASE"/>
    <property type="match status" value="1"/>
</dbReference>
<comment type="catalytic activity">
    <reaction evidence="1 9">
        <text>a 4-O-methyl-thymidine in DNA + L-cysteinyl-[protein] = a thymidine in DNA + S-methyl-L-cysteinyl-[protein]</text>
        <dbReference type="Rhea" id="RHEA:53428"/>
        <dbReference type="Rhea" id="RHEA-COMP:10131"/>
        <dbReference type="Rhea" id="RHEA-COMP:10132"/>
        <dbReference type="Rhea" id="RHEA-COMP:13555"/>
        <dbReference type="Rhea" id="RHEA-COMP:13556"/>
        <dbReference type="ChEBI" id="CHEBI:29950"/>
        <dbReference type="ChEBI" id="CHEBI:82612"/>
        <dbReference type="ChEBI" id="CHEBI:137386"/>
        <dbReference type="ChEBI" id="CHEBI:137387"/>
        <dbReference type="EC" id="2.1.1.63"/>
    </reaction>
</comment>
<keyword evidence="4 9" id="KW-0489">Methyltransferase</keyword>
<dbReference type="FunFam" id="1.10.10.10:FF:000214">
    <property type="entry name" value="Methylated-DNA--protein-cysteine methyltransferase"/>
    <property type="match status" value="1"/>
</dbReference>
<dbReference type="InterPro" id="IPR036388">
    <property type="entry name" value="WH-like_DNA-bd_sf"/>
</dbReference>
<evidence type="ECO:0000259" key="11">
    <source>
        <dbReference type="Pfam" id="PF02870"/>
    </source>
</evidence>
<dbReference type="GO" id="GO:0003908">
    <property type="term" value="F:methylated-DNA-[protein]-cysteine S-methyltransferase activity"/>
    <property type="evidence" value="ECO:0007669"/>
    <property type="project" value="UniProtKB-UniRule"/>
</dbReference>
<comment type="catalytic activity">
    <reaction evidence="8 9">
        <text>a 6-O-methyl-2'-deoxyguanosine in DNA + L-cysteinyl-[protein] = S-methyl-L-cysteinyl-[protein] + a 2'-deoxyguanosine in DNA</text>
        <dbReference type="Rhea" id="RHEA:24000"/>
        <dbReference type="Rhea" id="RHEA-COMP:10131"/>
        <dbReference type="Rhea" id="RHEA-COMP:10132"/>
        <dbReference type="Rhea" id="RHEA-COMP:11367"/>
        <dbReference type="Rhea" id="RHEA-COMP:11368"/>
        <dbReference type="ChEBI" id="CHEBI:29950"/>
        <dbReference type="ChEBI" id="CHEBI:82612"/>
        <dbReference type="ChEBI" id="CHEBI:85445"/>
        <dbReference type="ChEBI" id="CHEBI:85448"/>
        <dbReference type="EC" id="2.1.1.63"/>
    </reaction>
</comment>
<dbReference type="Pfam" id="PF01035">
    <property type="entry name" value="DNA_binding_1"/>
    <property type="match status" value="1"/>
</dbReference>
<evidence type="ECO:0000256" key="8">
    <source>
        <dbReference type="ARBA" id="ARBA00049348"/>
    </source>
</evidence>
<sequence length="174" mass="19472">MVYTCRYKSPLGEILLAADEIGLTGLWFEGEKYFADNLPEEHKSQETQVLSETKHWLDIYFTGKEPDFFPPLHPMGSVFRQSVWDILLQIPYGQTTTYGEIAHRLARKQGLSKMSAQAVGGAVGHNEISIIIPCHRVVGTNGSLTGYAGGIAKKIWLLELEHTDMSHLFVPGKR</sequence>
<dbReference type="Gene3D" id="3.30.160.70">
    <property type="entry name" value="Methylated DNA-protein cysteine methyltransferase domain"/>
    <property type="match status" value="1"/>
</dbReference>
<dbReference type="GO" id="GO:0032259">
    <property type="term" value="P:methylation"/>
    <property type="evidence" value="ECO:0007669"/>
    <property type="project" value="UniProtKB-KW"/>
</dbReference>
<protein>
    <recommendedName>
        <fullName evidence="9">Methylated-DNA--protein-cysteine methyltransferase</fullName>
        <ecNumber evidence="9">2.1.1.63</ecNumber>
    </recommendedName>
    <alternativeName>
        <fullName evidence="9">6-O-methylguanine-DNA methyltransferase</fullName>
        <shortName evidence="9">MGMT</shortName>
    </alternativeName>
    <alternativeName>
        <fullName evidence="9">O-6-methylguanine-DNA-alkyltransferase</fullName>
    </alternativeName>
</protein>
<evidence type="ECO:0000256" key="4">
    <source>
        <dbReference type="ARBA" id="ARBA00022603"/>
    </source>
</evidence>
<accession>A0A8I0AAQ8</accession>
<evidence type="ECO:0000256" key="9">
    <source>
        <dbReference type="HAMAP-Rule" id="MF_00772"/>
    </source>
</evidence>
<comment type="function">
    <text evidence="9">Involved in the cellular defense against the biological effects of O6-methylguanine (O6-MeG) and O4-methylthymine (O4-MeT) in DNA. Repairs the methylated nucleobase in DNA by stoichiometrically transferring the methyl group to a cysteine residue in the enzyme. This is a suicide reaction: the enzyme is irreversibly inactivated.</text>
</comment>
<dbReference type="EMBL" id="JACOOT010000010">
    <property type="protein sequence ID" value="MBC5650381.1"/>
    <property type="molecule type" value="Genomic_DNA"/>
</dbReference>
<dbReference type="SUPFAM" id="SSF46767">
    <property type="entry name" value="Methylated DNA-protein cysteine methyltransferase, C-terminal domain"/>
    <property type="match status" value="1"/>
</dbReference>
<evidence type="ECO:0000313" key="13">
    <source>
        <dbReference type="Proteomes" id="UP000652847"/>
    </source>
</evidence>
<dbReference type="InterPro" id="IPR008332">
    <property type="entry name" value="MethylG_MeTrfase_N"/>
</dbReference>
<dbReference type="InterPro" id="IPR001497">
    <property type="entry name" value="MethylDNA_cys_MeTrfase_AS"/>
</dbReference>
<comment type="miscellaneous">
    <text evidence="9">This enzyme catalyzes only one turnover and therefore is not strictly catalytic. According to one definition, an enzyme is a biocatalyst that acts repeatedly and over many reaction cycles.</text>
</comment>
<dbReference type="GO" id="GO:0006307">
    <property type="term" value="P:DNA alkylation repair"/>
    <property type="evidence" value="ECO:0007669"/>
    <property type="project" value="UniProtKB-UniRule"/>
</dbReference>
<evidence type="ECO:0000313" key="12">
    <source>
        <dbReference type="EMBL" id="MBC5650381.1"/>
    </source>
</evidence>
<dbReference type="InterPro" id="IPR014048">
    <property type="entry name" value="MethylDNA_cys_MeTrfase_DNA-bd"/>
</dbReference>
<dbReference type="InterPro" id="IPR036631">
    <property type="entry name" value="MGMT_N_sf"/>
</dbReference>
<dbReference type="RefSeq" id="WP_186901013.1">
    <property type="nucleotide sequence ID" value="NZ_JACOOT010000010.1"/>
</dbReference>
<dbReference type="CDD" id="cd06445">
    <property type="entry name" value="ATase"/>
    <property type="match status" value="1"/>
</dbReference>
<evidence type="ECO:0000256" key="6">
    <source>
        <dbReference type="ARBA" id="ARBA00022763"/>
    </source>
</evidence>
<dbReference type="InterPro" id="IPR023546">
    <property type="entry name" value="MGMT"/>
</dbReference>